<feature type="chain" id="PRO_5005849792" description="Ysc84 actin-binding domain-containing protein" evidence="2">
    <location>
        <begin position="25"/>
        <end position="207"/>
    </location>
</feature>
<gene>
    <name evidence="3" type="ORF">WG78_04925</name>
</gene>
<comment type="caution">
    <text evidence="3">The sequence shown here is derived from an EMBL/GenBank/DDBJ whole genome shotgun (WGS) entry which is preliminary data.</text>
</comment>
<dbReference type="RefSeq" id="WP_053936683.1">
    <property type="nucleotide sequence ID" value="NZ_LAQT01000003.1"/>
</dbReference>
<name>A0A0N0GPM8_9NEIS</name>
<feature type="region of interest" description="Disordered" evidence="1">
    <location>
        <begin position="26"/>
        <end position="45"/>
    </location>
</feature>
<dbReference type="Proteomes" id="UP000037939">
    <property type="component" value="Unassembled WGS sequence"/>
</dbReference>
<keyword evidence="4" id="KW-1185">Reference proteome</keyword>
<dbReference type="AlphaFoldDB" id="A0A0N0GPM8"/>
<proteinExistence type="predicted"/>
<accession>A0A0N0GPM8</accession>
<evidence type="ECO:0000313" key="4">
    <source>
        <dbReference type="Proteomes" id="UP000037939"/>
    </source>
</evidence>
<protein>
    <recommendedName>
        <fullName evidence="5">Ysc84 actin-binding domain-containing protein</fullName>
    </recommendedName>
</protein>
<sequence length="207" mass="21527">MQKKWLAVLSSVAILAGSAATAMADNMPATDVQKEAPRKTPSEAREAVRASAKDTLAKLYEKHPSAKDAIAKAAGYAVFNNGSATIVFAGAGGGSGVAVDSTGKETFMKMVQIKGGLGLGIKNSRLVLVFNDNASFKKFITSGWAFEGNATAAAKAENKGAELDGASMIAPSVYAYQFTENGLDAEVTVAGTKYMVDSRLSPHAKKK</sequence>
<organism evidence="3 4">
    <name type="scientific">Amantichitinum ursilacus</name>
    <dbReference type="NCBI Taxonomy" id="857265"/>
    <lineage>
        <taxon>Bacteria</taxon>
        <taxon>Pseudomonadati</taxon>
        <taxon>Pseudomonadota</taxon>
        <taxon>Betaproteobacteria</taxon>
        <taxon>Neisseriales</taxon>
        <taxon>Chitinibacteraceae</taxon>
        <taxon>Amantichitinum</taxon>
    </lineage>
</organism>
<dbReference type="EMBL" id="LAQT01000003">
    <property type="protein sequence ID" value="KPC53964.1"/>
    <property type="molecule type" value="Genomic_DNA"/>
</dbReference>
<dbReference type="OrthoDB" id="117166at2"/>
<feature type="signal peptide" evidence="2">
    <location>
        <begin position="1"/>
        <end position="24"/>
    </location>
</feature>
<feature type="compositionally biased region" description="Basic and acidic residues" evidence="1">
    <location>
        <begin position="32"/>
        <end position="45"/>
    </location>
</feature>
<evidence type="ECO:0000256" key="1">
    <source>
        <dbReference type="SAM" id="MobiDB-lite"/>
    </source>
</evidence>
<reference evidence="3 4" key="1">
    <citation type="submission" date="2015-07" db="EMBL/GenBank/DDBJ databases">
        <title>Draft genome sequence of the Amantichitinum ursilacus IGB-41, a new chitin-degrading bacterium.</title>
        <authorList>
            <person name="Kirstahler P."/>
            <person name="Guenther M."/>
            <person name="Grumaz C."/>
            <person name="Rupp S."/>
            <person name="Zibek S."/>
            <person name="Sohn K."/>
        </authorList>
    </citation>
    <scope>NUCLEOTIDE SEQUENCE [LARGE SCALE GENOMIC DNA]</scope>
    <source>
        <strain evidence="3 4">IGB-41</strain>
    </source>
</reference>
<evidence type="ECO:0000256" key="2">
    <source>
        <dbReference type="SAM" id="SignalP"/>
    </source>
</evidence>
<evidence type="ECO:0000313" key="3">
    <source>
        <dbReference type="EMBL" id="KPC53964.1"/>
    </source>
</evidence>
<evidence type="ECO:0008006" key="5">
    <source>
        <dbReference type="Google" id="ProtNLM"/>
    </source>
</evidence>
<keyword evidence="2" id="KW-0732">Signal</keyword>
<dbReference type="STRING" id="857265.WG78_04925"/>